<dbReference type="Proteomes" id="UP000438429">
    <property type="component" value="Unassembled WGS sequence"/>
</dbReference>
<gene>
    <name evidence="2" type="ORF">F2P81_019545</name>
</gene>
<evidence type="ECO:0000256" key="1">
    <source>
        <dbReference type="SAM" id="MobiDB-lite"/>
    </source>
</evidence>
<protein>
    <submittedName>
        <fullName evidence="2">Uncharacterized protein</fullName>
    </submittedName>
</protein>
<reference evidence="2 3" key="1">
    <citation type="submission" date="2019-06" db="EMBL/GenBank/DDBJ databases">
        <title>Draft genomes of female and male turbot (Scophthalmus maximus).</title>
        <authorList>
            <person name="Xu H."/>
            <person name="Xu X.-W."/>
            <person name="Shao C."/>
            <person name="Chen S."/>
        </authorList>
    </citation>
    <scope>NUCLEOTIDE SEQUENCE [LARGE SCALE GENOMIC DNA]</scope>
    <source>
        <strain evidence="2">Ysfricsl-2016a</strain>
        <tissue evidence="2">Blood</tissue>
    </source>
</reference>
<proteinExistence type="predicted"/>
<accession>A0A6A4S8B3</accession>
<feature type="region of interest" description="Disordered" evidence="1">
    <location>
        <begin position="114"/>
        <end position="138"/>
    </location>
</feature>
<organism evidence="2 3">
    <name type="scientific">Scophthalmus maximus</name>
    <name type="common">Turbot</name>
    <name type="synonym">Psetta maxima</name>
    <dbReference type="NCBI Taxonomy" id="52904"/>
    <lineage>
        <taxon>Eukaryota</taxon>
        <taxon>Metazoa</taxon>
        <taxon>Chordata</taxon>
        <taxon>Craniata</taxon>
        <taxon>Vertebrata</taxon>
        <taxon>Euteleostomi</taxon>
        <taxon>Actinopterygii</taxon>
        <taxon>Neopterygii</taxon>
        <taxon>Teleostei</taxon>
        <taxon>Neoteleostei</taxon>
        <taxon>Acanthomorphata</taxon>
        <taxon>Carangaria</taxon>
        <taxon>Pleuronectiformes</taxon>
        <taxon>Pleuronectoidei</taxon>
        <taxon>Scophthalmidae</taxon>
        <taxon>Scophthalmus</taxon>
    </lineage>
</organism>
<evidence type="ECO:0000313" key="3">
    <source>
        <dbReference type="Proteomes" id="UP000438429"/>
    </source>
</evidence>
<dbReference type="AlphaFoldDB" id="A0A6A4S8B3"/>
<name>A0A6A4S8B3_SCOMX</name>
<evidence type="ECO:0000313" key="2">
    <source>
        <dbReference type="EMBL" id="KAF0028458.1"/>
    </source>
</evidence>
<dbReference type="EMBL" id="VEVO01000017">
    <property type="protein sequence ID" value="KAF0028458.1"/>
    <property type="molecule type" value="Genomic_DNA"/>
</dbReference>
<sequence length="138" mass="15844">MSELPSDVSWCFSPRVTAELQLEVTNSSLRVRREEHDASSGKKTGKKLFADGHETRVKNKQRCNTPRGCRWVLWKATEETVQAPYLTELAFCCYRGMLRSATYSSLFSKKREHQSALQEEEDSLTTKEECRSPHRLGS</sequence>
<comment type="caution">
    <text evidence="2">The sequence shown here is derived from an EMBL/GenBank/DDBJ whole genome shotgun (WGS) entry which is preliminary data.</text>
</comment>